<dbReference type="RefSeq" id="WP_086954030.1">
    <property type="nucleotide sequence ID" value="NZ_CAWNQC010000023.1"/>
</dbReference>
<protein>
    <submittedName>
        <fullName evidence="3">Putative membrane protein</fullName>
    </submittedName>
</protein>
<dbReference type="EMBL" id="NIBU01000119">
    <property type="protein sequence ID" value="PHM26904.1"/>
    <property type="molecule type" value="Genomic_DNA"/>
</dbReference>
<evidence type="ECO:0000256" key="1">
    <source>
        <dbReference type="SAM" id="Phobius"/>
    </source>
</evidence>
<evidence type="ECO:0000313" key="3">
    <source>
        <dbReference type="EMBL" id="SIP74684.1"/>
    </source>
</evidence>
<keyword evidence="5" id="KW-1185">Reference proteome</keyword>
<evidence type="ECO:0000313" key="2">
    <source>
        <dbReference type="EMBL" id="PHM26904.1"/>
    </source>
</evidence>
<organism evidence="3 4">
    <name type="scientific">Xenorhabdus innexi</name>
    <dbReference type="NCBI Taxonomy" id="290109"/>
    <lineage>
        <taxon>Bacteria</taxon>
        <taxon>Pseudomonadati</taxon>
        <taxon>Pseudomonadota</taxon>
        <taxon>Gammaproteobacteria</taxon>
        <taxon>Enterobacterales</taxon>
        <taxon>Morganellaceae</taxon>
        <taxon>Xenorhabdus</taxon>
    </lineage>
</organism>
<reference evidence="2 5" key="3">
    <citation type="journal article" date="2017" name="Nat. Microbiol.">
        <title>Natural product diversity associated with the nematode symbionts Photorhabdus and Xenorhabdus.</title>
        <authorList>
            <person name="Tobias N.J."/>
            <person name="Wolff H."/>
            <person name="Djahanschiri B."/>
            <person name="Grundmann F."/>
            <person name="Kronenwerth M."/>
            <person name="Shi Y.M."/>
            <person name="Simonyi S."/>
            <person name="Grun P."/>
            <person name="Shapiro-Ilan D."/>
            <person name="Pidot S.J."/>
            <person name="Stinear T.P."/>
            <person name="Ebersberger I."/>
            <person name="Bode H.B."/>
        </authorList>
    </citation>
    <scope>NUCLEOTIDE SEQUENCE [LARGE SCALE GENOMIC DNA]</scope>
    <source>
        <strain evidence="2 5">DSM 16336</strain>
    </source>
</reference>
<feature type="transmembrane region" description="Helical" evidence="1">
    <location>
        <begin position="49"/>
        <end position="67"/>
    </location>
</feature>
<dbReference type="Proteomes" id="UP000196435">
    <property type="component" value="Unassembled WGS sequence"/>
</dbReference>
<dbReference type="EMBL" id="FTLG01000223">
    <property type="protein sequence ID" value="SIP74684.1"/>
    <property type="molecule type" value="Genomic_DNA"/>
</dbReference>
<evidence type="ECO:0000313" key="5">
    <source>
        <dbReference type="Proteomes" id="UP000224871"/>
    </source>
</evidence>
<gene>
    <name evidence="2" type="ORF">Xinn_04002</name>
    <name evidence="3" type="ORF">XIS1_780002</name>
</gene>
<feature type="transmembrane region" description="Helical" evidence="1">
    <location>
        <begin position="7"/>
        <end position="29"/>
    </location>
</feature>
<reference evidence="3" key="1">
    <citation type="submission" date="2016-12" db="EMBL/GenBank/DDBJ databases">
        <authorList>
            <person name="Song W.-J."/>
            <person name="Kurnit D.M."/>
        </authorList>
    </citation>
    <scope>NUCLEOTIDE SEQUENCE [LARGE SCALE GENOMIC DNA]</scope>
    <source>
        <strain evidence="3">HGB1681</strain>
    </source>
</reference>
<feature type="transmembrane region" description="Helical" evidence="1">
    <location>
        <begin position="79"/>
        <end position="100"/>
    </location>
</feature>
<evidence type="ECO:0000313" key="4">
    <source>
        <dbReference type="Proteomes" id="UP000196435"/>
    </source>
</evidence>
<proteinExistence type="predicted"/>
<keyword evidence="1" id="KW-1133">Transmembrane helix</keyword>
<keyword evidence="1" id="KW-0472">Membrane</keyword>
<dbReference type="AlphaFoldDB" id="A0A1N6N0W8"/>
<dbReference type="OrthoDB" id="6448043at2"/>
<accession>A0A1N6N0W8</accession>
<dbReference type="Proteomes" id="UP000224871">
    <property type="component" value="Unassembled WGS sequence"/>
</dbReference>
<keyword evidence="1" id="KW-0812">Transmembrane</keyword>
<sequence length="104" mass="12414">MKFKGVLKWVIIIVTFMMGLLLIAHLSLINPDLAEGFNQLMYRWRYYSFLWRMLIYTALVIVLYHLWKVGKKSSELKMVFKRIAFMVVLFVLVSEVTIWLHNGE</sequence>
<reference evidence="4" key="2">
    <citation type="submission" date="2016-12" db="EMBL/GenBank/DDBJ databases">
        <authorList>
            <person name="Gaudriault S."/>
        </authorList>
    </citation>
    <scope>NUCLEOTIDE SEQUENCE [LARGE SCALE GENOMIC DNA]</scope>
    <source>
        <strain evidence="4">HGB1681 (deposited as PTA-6826 in the American Type Culture Collection)</strain>
    </source>
</reference>
<name>A0A1N6N0W8_9GAMM</name>